<keyword evidence="2" id="KW-1185">Reference proteome</keyword>
<dbReference type="AlphaFoldDB" id="A0A3M7RI68"/>
<dbReference type="Proteomes" id="UP000276133">
    <property type="component" value="Unassembled WGS sequence"/>
</dbReference>
<organism evidence="1 2">
    <name type="scientific">Brachionus plicatilis</name>
    <name type="common">Marine rotifer</name>
    <name type="synonym">Brachionus muelleri</name>
    <dbReference type="NCBI Taxonomy" id="10195"/>
    <lineage>
        <taxon>Eukaryota</taxon>
        <taxon>Metazoa</taxon>
        <taxon>Spiralia</taxon>
        <taxon>Gnathifera</taxon>
        <taxon>Rotifera</taxon>
        <taxon>Eurotatoria</taxon>
        <taxon>Monogononta</taxon>
        <taxon>Pseudotrocha</taxon>
        <taxon>Ploima</taxon>
        <taxon>Brachionidae</taxon>
        <taxon>Brachionus</taxon>
    </lineage>
</organism>
<evidence type="ECO:0000313" key="2">
    <source>
        <dbReference type="Proteomes" id="UP000276133"/>
    </source>
</evidence>
<name>A0A3M7RI68_BRAPC</name>
<dbReference type="EMBL" id="REGN01003317">
    <property type="protein sequence ID" value="RNA23263.1"/>
    <property type="molecule type" value="Genomic_DNA"/>
</dbReference>
<gene>
    <name evidence="1" type="ORF">BpHYR1_033062</name>
</gene>
<accession>A0A3M7RI68</accession>
<protein>
    <submittedName>
        <fullName evidence="1">Uncharacterized protein</fullName>
    </submittedName>
</protein>
<sequence length="188" mass="20823">MIVHFDDIGELVRQIVLGTGSAVHDDRGPDAQRRHRYHSAYHPVGPGVLRVHAHEKGLVVGDPLEYLEYELGRHVHFFFLRCVVGLLPLGGELEALAPYLRLIAAASARYCRRVLLGGLVARVVAKPLCLAQIVHVLKPLFGLQMHLLVDFVHARVIRVDQQLGTVEADAAQHLDYLGHEADVEYGLG</sequence>
<comment type="caution">
    <text evidence="1">The sequence shown here is derived from an EMBL/GenBank/DDBJ whole genome shotgun (WGS) entry which is preliminary data.</text>
</comment>
<evidence type="ECO:0000313" key="1">
    <source>
        <dbReference type="EMBL" id="RNA23263.1"/>
    </source>
</evidence>
<reference evidence="1 2" key="1">
    <citation type="journal article" date="2018" name="Sci. Rep.">
        <title>Genomic signatures of local adaptation to the degree of environmental predictability in rotifers.</title>
        <authorList>
            <person name="Franch-Gras L."/>
            <person name="Hahn C."/>
            <person name="Garcia-Roger E.M."/>
            <person name="Carmona M.J."/>
            <person name="Serra M."/>
            <person name="Gomez A."/>
        </authorList>
    </citation>
    <scope>NUCLEOTIDE SEQUENCE [LARGE SCALE GENOMIC DNA]</scope>
    <source>
        <strain evidence="1">HYR1</strain>
    </source>
</reference>
<proteinExistence type="predicted"/>